<evidence type="ECO:0000256" key="9">
    <source>
        <dbReference type="ARBA" id="ARBA00034075"/>
    </source>
</evidence>
<dbReference type="PANTHER" id="PTHR38050:SF2">
    <property type="entry name" value="FERULOYL ESTERASE C-RELATED"/>
    <property type="match status" value="1"/>
</dbReference>
<dbReference type="Gene3D" id="3.40.50.1820">
    <property type="entry name" value="alpha/beta hydrolase"/>
    <property type="match status" value="1"/>
</dbReference>
<evidence type="ECO:0000256" key="1">
    <source>
        <dbReference type="ARBA" id="ARBA00004613"/>
    </source>
</evidence>
<dbReference type="GO" id="GO:0030600">
    <property type="term" value="F:feruloyl esterase activity"/>
    <property type="evidence" value="ECO:0007669"/>
    <property type="project" value="UniProtKB-EC"/>
</dbReference>
<accession>A0A1Y2A0P7</accession>
<keyword evidence="7" id="KW-0119">Carbohydrate metabolism</keyword>
<keyword evidence="4" id="KW-0858">Xylan degradation</keyword>
<evidence type="ECO:0000256" key="2">
    <source>
        <dbReference type="ARBA" id="ARBA00013091"/>
    </source>
</evidence>
<evidence type="ECO:0000256" key="3">
    <source>
        <dbReference type="ARBA" id="ARBA00022525"/>
    </source>
</evidence>
<keyword evidence="3" id="KW-0964">Secreted</keyword>
<dbReference type="AlphaFoldDB" id="A0A1Y2A0P7"/>
<dbReference type="SUPFAM" id="SSF53474">
    <property type="entry name" value="alpha/beta-Hydrolases"/>
    <property type="match status" value="1"/>
</dbReference>
<evidence type="ECO:0000256" key="4">
    <source>
        <dbReference type="ARBA" id="ARBA00022651"/>
    </source>
</evidence>
<evidence type="ECO:0000313" key="11">
    <source>
        <dbReference type="EMBL" id="ORY16082.1"/>
    </source>
</evidence>
<evidence type="ECO:0000256" key="10">
    <source>
        <dbReference type="SAM" id="SignalP"/>
    </source>
</evidence>
<evidence type="ECO:0000256" key="6">
    <source>
        <dbReference type="ARBA" id="ARBA00022801"/>
    </source>
</evidence>
<keyword evidence="5 10" id="KW-0732">Signal</keyword>
<feature type="signal peptide" evidence="10">
    <location>
        <begin position="1"/>
        <end position="22"/>
    </location>
</feature>
<dbReference type="InterPro" id="IPR043595">
    <property type="entry name" value="FaeB/C/D"/>
</dbReference>
<proteinExistence type="predicted"/>
<dbReference type="InterPro" id="IPR029058">
    <property type="entry name" value="AB_hydrolase_fold"/>
</dbReference>
<evidence type="ECO:0000256" key="7">
    <source>
        <dbReference type="ARBA" id="ARBA00023277"/>
    </source>
</evidence>
<keyword evidence="6 11" id="KW-0378">Hydrolase</keyword>
<gene>
    <name evidence="11" type="ORF">BCR34DRAFT_557680</name>
</gene>
<comment type="catalytic activity">
    <reaction evidence="9">
        <text>feruloyl-polysaccharide + H2O = ferulate + polysaccharide.</text>
        <dbReference type="EC" id="3.1.1.73"/>
    </reaction>
</comment>
<dbReference type="PANTHER" id="PTHR38050">
    <property type="match status" value="1"/>
</dbReference>
<reference evidence="11 12" key="1">
    <citation type="submission" date="2016-07" db="EMBL/GenBank/DDBJ databases">
        <title>Pervasive Adenine N6-methylation of Active Genes in Fungi.</title>
        <authorList>
            <consortium name="DOE Joint Genome Institute"/>
            <person name="Mondo S.J."/>
            <person name="Dannebaum R.O."/>
            <person name="Kuo R.C."/>
            <person name="Labutti K."/>
            <person name="Haridas S."/>
            <person name="Kuo A."/>
            <person name="Salamov A."/>
            <person name="Ahrendt S.R."/>
            <person name="Lipzen A."/>
            <person name="Sullivan W."/>
            <person name="Andreopoulos W.B."/>
            <person name="Clum A."/>
            <person name="Lindquist E."/>
            <person name="Daum C."/>
            <person name="Ramamoorthy G.K."/>
            <person name="Gryganskyi A."/>
            <person name="Culley D."/>
            <person name="Magnuson J.K."/>
            <person name="James T.Y."/>
            <person name="O'Malley M.A."/>
            <person name="Stajich J.E."/>
            <person name="Spatafora J.W."/>
            <person name="Visel A."/>
            <person name="Grigoriev I.V."/>
        </authorList>
    </citation>
    <scope>NUCLEOTIDE SEQUENCE [LARGE SCALE GENOMIC DNA]</scope>
    <source>
        <strain evidence="11 12">CBS 115471</strain>
    </source>
</reference>
<comment type="caution">
    <text evidence="11">The sequence shown here is derived from an EMBL/GenBank/DDBJ whole genome shotgun (WGS) entry which is preliminary data.</text>
</comment>
<evidence type="ECO:0000256" key="5">
    <source>
        <dbReference type="ARBA" id="ARBA00022729"/>
    </source>
</evidence>
<dbReference type="Proteomes" id="UP000193144">
    <property type="component" value="Unassembled WGS sequence"/>
</dbReference>
<keyword evidence="8" id="KW-0624">Polysaccharide degradation</keyword>
<dbReference type="STRING" id="1231657.A0A1Y2A0P7"/>
<name>A0A1Y2A0P7_9PLEO</name>
<evidence type="ECO:0000313" key="12">
    <source>
        <dbReference type="Proteomes" id="UP000193144"/>
    </source>
</evidence>
<comment type="subcellular location">
    <subcellularLocation>
        <location evidence="1">Secreted</location>
    </subcellularLocation>
</comment>
<sequence>MVTVTFLVQVFALGTAATASQAHQLQDGCTSGVPSGITLGRSKNLTIENGDKTRKYRLHVPKSYQTSVPVPLILSFHGRDKDMKFQEELSQFSNSSYGFEGISVYPEGVPNENGAKQWQGDPDAPSTIDDVAFTLDLIDELLRNYCIDTSRIYAAGKSNGGGFTGLLACDKKASRRIAAFAPVSGAFYLDPKTQELPPCNPTQSRDAIPIMEFHGFKDNTINYTGGLNTRKNANSTDVFTWVNAWARRNGFKNSPTVGDLCGQKARKVTTYNWSDTVVHYNYTNLYHDWPSTFPNGDTNLTTCEDAEATKVILKWFSKWTLGGHVG</sequence>
<dbReference type="EC" id="3.1.1.73" evidence="2"/>
<keyword evidence="12" id="KW-1185">Reference proteome</keyword>
<feature type="chain" id="PRO_5032492929" description="feruloyl esterase" evidence="10">
    <location>
        <begin position="23"/>
        <end position="326"/>
    </location>
</feature>
<dbReference type="GO" id="GO:0005576">
    <property type="term" value="C:extracellular region"/>
    <property type="evidence" value="ECO:0007669"/>
    <property type="project" value="UniProtKB-SubCell"/>
</dbReference>
<evidence type="ECO:0000256" key="8">
    <source>
        <dbReference type="ARBA" id="ARBA00023326"/>
    </source>
</evidence>
<dbReference type="GO" id="GO:0045493">
    <property type="term" value="P:xylan catabolic process"/>
    <property type="evidence" value="ECO:0007669"/>
    <property type="project" value="UniProtKB-KW"/>
</dbReference>
<protein>
    <recommendedName>
        <fullName evidence="2">feruloyl esterase</fullName>
        <ecNumber evidence="2">3.1.1.73</ecNumber>
    </recommendedName>
</protein>
<dbReference type="OrthoDB" id="424610at2759"/>
<dbReference type="EMBL" id="MCFA01000020">
    <property type="protein sequence ID" value="ORY16082.1"/>
    <property type="molecule type" value="Genomic_DNA"/>
</dbReference>
<organism evidence="11 12">
    <name type="scientific">Clohesyomyces aquaticus</name>
    <dbReference type="NCBI Taxonomy" id="1231657"/>
    <lineage>
        <taxon>Eukaryota</taxon>
        <taxon>Fungi</taxon>
        <taxon>Dikarya</taxon>
        <taxon>Ascomycota</taxon>
        <taxon>Pezizomycotina</taxon>
        <taxon>Dothideomycetes</taxon>
        <taxon>Pleosporomycetidae</taxon>
        <taxon>Pleosporales</taxon>
        <taxon>Lindgomycetaceae</taxon>
        <taxon>Clohesyomyces</taxon>
    </lineage>
</organism>